<evidence type="ECO:0008006" key="3">
    <source>
        <dbReference type="Google" id="ProtNLM"/>
    </source>
</evidence>
<accession>I5C9T2</accession>
<dbReference type="STRING" id="1189621.A3SI_02471"/>
<protein>
    <recommendedName>
        <fullName evidence="3">Type IX secretion system membrane protein PorP/SprF</fullName>
    </recommendedName>
</protein>
<name>I5C9T2_9BACT</name>
<reference evidence="1 2" key="1">
    <citation type="submission" date="2012-05" db="EMBL/GenBank/DDBJ databases">
        <title>Genome sequence of Nitritalea halalkaliphila LW7.</title>
        <authorList>
            <person name="Jangir P.K."/>
            <person name="Singh A."/>
            <person name="Shivaji S."/>
            <person name="Sharma R."/>
        </authorList>
    </citation>
    <scope>NUCLEOTIDE SEQUENCE [LARGE SCALE GENOMIC DNA]</scope>
    <source>
        <strain evidence="1 2">LW7</strain>
    </source>
</reference>
<keyword evidence="2" id="KW-1185">Reference proteome</keyword>
<dbReference type="Pfam" id="PF11751">
    <property type="entry name" value="PorP_SprF"/>
    <property type="match status" value="1"/>
</dbReference>
<dbReference type="NCBIfam" id="TIGR03519">
    <property type="entry name" value="T9SS_PorP_fam"/>
    <property type="match status" value="1"/>
</dbReference>
<sequence length="265" mass="29739">MVRNQWAGFDGAPMGYFLSAEVDFAELSGAGADAALTGKNAFGINLFQDQYGPFNDTELIISYASRIRISEKFNLRLGAGVNSNFVQLDGNRLSSEEAGDAVIGQYINSFAQMRVLDFNLGAALTHENFYVSYGMQQVNRGAIQSGDVFFERRATVSVVQAGFRQTLSENLSLATNFMYRDQVDLPANVEFNLKALFAERVWVGAGHRVDYANNFHVGFIWDSLRLGYVYEMPMTRSFLLPQPTHEFMASFFLFGDKTSRAKRIW</sequence>
<dbReference type="EMBL" id="AJYA01000003">
    <property type="protein sequence ID" value="EIM78584.1"/>
    <property type="molecule type" value="Genomic_DNA"/>
</dbReference>
<evidence type="ECO:0000313" key="2">
    <source>
        <dbReference type="Proteomes" id="UP000005551"/>
    </source>
</evidence>
<organism evidence="1 2">
    <name type="scientific">Nitritalea halalkaliphila LW7</name>
    <dbReference type="NCBI Taxonomy" id="1189621"/>
    <lineage>
        <taxon>Bacteria</taxon>
        <taxon>Pseudomonadati</taxon>
        <taxon>Bacteroidota</taxon>
        <taxon>Cytophagia</taxon>
        <taxon>Cytophagales</taxon>
        <taxon>Cyclobacteriaceae</taxon>
        <taxon>Nitritalea</taxon>
    </lineage>
</organism>
<gene>
    <name evidence="1" type="ORF">A3SI_02471</name>
</gene>
<comment type="caution">
    <text evidence="1">The sequence shown here is derived from an EMBL/GenBank/DDBJ whole genome shotgun (WGS) entry which is preliminary data.</text>
</comment>
<evidence type="ECO:0000313" key="1">
    <source>
        <dbReference type="EMBL" id="EIM78584.1"/>
    </source>
</evidence>
<proteinExistence type="predicted"/>
<dbReference type="InterPro" id="IPR019861">
    <property type="entry name" value="PorP/SprF_Bacteroidetes"/>
</dbReference>
<dbReference type="Proteomes" id="UP000005551">
    <property type="component" value="Unassembled WGS sequence"/>
</dbReference>
<dbReference type="AlphaFoldDB" id="I5C9T2"/>